<proteinExistence type="predicted"/>
<evidence type="ECO:0000313" key="2">
    <source>
        <dbReference type="EMBL" id="MZL77407.1"/>
    </source>
</evidence>
<keyword evidence="1" id="KW-1133">Transmembrane helix</keyword>
<accession>A0ABW9X505</accession>
<organism evidence="2 3">
    <name type="scientific">Blautia massiliensis</name>
    <name type="common">ex Durand et al. 2017</name>
    <dbReference type="NCBI Taxonomy" id="1737424"/>
    <lineage>
        <taxon>Bacteria</taxon>
        <taxon>Bacillati</taxon>
        <taxon>Bacillota</taxon>
        <taxon>Clostridia</taxon>
        <taxon>Lachnospirales</taxon>
        <taxon>Lachnospiraceae</taxon>
        <taxon>Blautia</taxon>
    </lineage>
</organism>
<dbReference type="Proteomes" id="UP000452293">
    <property type="component" value="Unassembled WGS sequence"/>
</dbReference>
<keyword evidence="3" id="KW-1185">Reference proteome</keyword>
<keyword evidence="1" id="KW-0812">Transmembrane</keyword>
<evidence type="ECO:0000256" key="1">
    <source>
        <dbReference type="SAM" id="Phobius"/>
    </source>
</evidence>
<name>A0ABW9X505_9FIRM</name>
<gene>
    <name evidence="2" type="ORF">GT718_08525</name>
</gene>
<reference evidence="2 3" key="1">
    <citation type="journal article" date="2019" name="Nat. Med.">
        <title>A library of human gut bacterial isolates paired with longitudinal multiomics data enables mechanistic microbiome research.</title>
        <authorList>
            <person name="Poyet M."/>
            <person name="Groussin M."/>
            <person name="Gibbons S.M."/>
            <person name="Avila-Pacheco J."/>
            <person name="Jiang X."/>
            <person name="Kearney S.M."/>
            <person name="Perrotta A.R."/>
            <person name="Berdy B."/>
            <person name="Zhao S."/>
            <person name="Lieberman T.D."/>
            <person name="Swanson P.K."/>
            <person name="Smith M."/>
            <person name="Roesemann S."/>
            <person name="Alexander J.E."/>
            <person name="Rich S.A."/>
            <person name="Livny J."/>
            <person name="Vlamakis H."/>
            <person name="Clish C."/>
            <person name="Bullock K."/>
            <person name="Deik A."/>
            <person name="Scott J."/>
            <person name="Pierce K.A."/>
            <person name="Xavier R.J."/>
            <person name="Alm E.J."/>
        </authorList>
    </citation>
    <scope>NUCLEOTIDE SEQUENCE [LARGE SCALE GENOMIC DNA]</scope>
    <source>
        <strain evidence="2 3">BIOML-A1</strain>
    </source>
</reference>
<sequence>MISSERYSVGSEDGRSISFQKEEGAFVGLDVTIKFKYVIVVIICAVAIMGGTSYYSSVYPEQNVAEVQDTVTQNEMQSPVDDEGFVFAKSSSEVLSEEMVLALSNDETVGFQRLLRMSINEIYARHGQMFNAGEVNDIHYQKYNWYRETNKHVVEWDEFNDIEKANLRFLISIEEEYGYR</sequence>
<dbReference type="Gene3D" id="1.20.58.1690">
    <property type="match status" value="1"/>
</dbReference>
<dbReference type="InterPro" id="IPR038434">
    <property type="entry name" value="YARHG_sf"/>
</dbReference>
<dbReference type="RefSeq" id="WP_129975078.1">
    <property type="nucleotide sequence ID" value="NZ_JAFIKS010000001.1"/>
</dbReference>
<dbReference type="EMBL" id="WWVW01000013">
    <property type="protein sequence ID" value="MZL77407.1"/>
    <property type="molecule type" value="Genomic_DNA"/>
</dbReference>
<comment type="caution">
    <text evidence="2">The sequence shown here is derived from an EMBL/GenBank/DDBJ whole genome shotgun (WGS) entry which is preliminary data.</text>
</comment>
<protein>
    <submittedName>
        <fullName evidence="2">YARHG domain-containing protein</fullName>
    </submittedName>
</protein>
<feature type="transmembrane region" description="Helical" evidence="1">
    <location>
        <begin position="37"/>
        <end position="55"/>
    </location>
</feature>
<keyword evidence="1" id="KW-0472">Membrane</keyword>
<evidence type="ECO:0000313" key="3">
    <source>
        <dbReference type="Proteomes" id="UP000452293"/>
    </source>
</evidence>